<keyword evidence="3" id="KW-1185">Reference proteome</keyword>
<name>A0A399RSW5_9PROT</name>
<gene>
    <name evidence="2" type="ORF">D1223_03730</name>
</gene>
<dbReference type="EMBL" id="QWFX01000005">
    <property type="protein sequence ID" value="RIJ32967.1"/>
    <property type="molecule type" value="Genomic_DNA"/>
</dbReference>
<dbReference type="InterPro" id="IPR010836">
    <property type="entry name" value="SapC"/>
</dbReference>
<evidence type="ECO:0000313" key="3">
    <source>
        <dbReference type="Proteomes" id="UP000266385"/>
    </source>
</evidence>
<proteinExistence type="predicted"/>
<sequence length="290" mass="32290">MAYPVNPAGQLQEFPVENTQPAQGSALTGQVLFYSNPQPLSSEQHGGLGLKQIEKPFAFLGKAHAVPLTVNEFGLASTSYPIIFVGNEKTPIGAMGIRQDENLFVTADGNVDSDFYIPAFARRYPFVFANDQSQERLLLCVDRDAPMVSNQPDVPFFENGQPTEYTNNAMQFCQEFERQRRATTEFVKRLDQLGLFTQKSANFQPRDAQGNPSGEQQRVAEYWAIDEEKLNALPDDQLGQLHREGILGACYAHVISLLNWSRVVNRAMRQQSPQTPPQPQGGSEGPNLQI</sequence>
<dbReference type="Proteomes" id="UP000266385">
    <property type="component" value="Unassembled WGS sequence"/>
</dbReference>
<evidence type="ECO:0000313" key="2">
    <source>
        <dbReference type="EMBL" id="RIJ32967.1"/>
    </source>
</evidence>
<dbReference type="AlphaFoldDB" id="A0A399RSW5"/>
<feature type="region of interest" description="Disordered" evidence="1">
    <location>
        <begin position="268"/>
        <end position="290"/>
    </location>
</feature>
<comment type="caution">
    <text evidence="2">The sequence shown here is derived from an EMBL/GenBank/DDBJ whole genome shotgun (WGS) entry which is preliminary data.</text>
</comment>
<accession>A0A399RSW5</accession>
<reference evidence="2 3" key="1">
    <citation type="submission" date="2018-08" db="EMBL/GenBank/DDBJ databases">
        <title>Henriciella mobilis sp. nov., isolated from seawater.</title>
        <authorList>
            <person name="Cheng H."/>
            <person name="Wu Y.-H."/>
            <person name="Xu X.-W."/>
            <person name="Guo L.-L."/>
        </authorList>
    </citation>
    <scope>NUCLEOTIDE SEQUENCE [LARGE SCALE GENOMIC DNA]</scope>
    <source>
        <strain evidence="2 3">JN25</strain>
    </source>
</reference>
<protein>
    <submittedName>
        <fullName evidence="2">Peptidase</fullName>
    </submittedName>
</protein>
<dbReference type="Pfam" id="PF07277">
    <property type="entry name" value="SapC"/>
    <property type="match status" value="1"/>
</dbReference>
<evidence type="ECO:0000256" key="1">
    <source>
        <dbReference type="SAM" id="MobiDB-lite"/>
    </source>
</evidence>
<dbReference type="OrthoDB" id="9806524at2"/>
<organism evidence="2 3">
    <name type="scientific">Henriciella mobilis</name>
    <dbReference type="NCBI Taxonomy" id="2305467"/>
    <lineage>
        <taxon>Bacteria</taxon>
        <taxon>Pseudomonadati</taxon>
        <taxon>Pseudomonadota</taxon>
        <taxon>Alphaproteobacteria</taxon>
        <taxon>Hyphomonadales</taxon>
        <taxon>Hyphomonadaceae</taxon>
        <taxon>Henriciella</taxon>
    </lineage>
</organism>